<organism evidence="2 3">
    <name type="scientific">Sphingomonas kaistensis</name>
    <dbReference type="NCBI Taxonomy" id="298708"/>
    <lineage>
        <taxon>Bacteria</taxon>
        <taxon>Pseudomonadati</taxon>
        <taxon>Pseudomonadota</taxon>
        <taxon>Alphaproteobacteria</taxon>
        <taxon>Sphingomonadales</taxon>
        <taxon>Sphingomonadaceae</taxon>
        <taxon>Sphingomonas</taxon>
    </lineage>
</organism>
<protein>
    <recommendedName>
        <fullName evidence="4">DUF1311 domain-containing protein</fullName>
    </recommendedName>
</protein>
<name>A0ABZ2G2V4_9SPHN</name>
<evidence type="ECO:0000313" key="2">
    <source>
        <dbReference type="EMBL" id="WWM70323.1"/>
    </source>
</evidence>
<feature type="signal peptide" evidence="1">
    <location>
        <begin position="1"/>
        <end position="22"/>
    </location>
</feature>
<gene>
    <name evidence="2" type="ORF">V6R86_06440</name>
</gene>
<feature type="chain" id="PRO_5046606552" description="DUF1311 domain-containing protein" evidence="1">
    <location>
        <begin position="23"/>
        <end position="117"/>
    </location>
</feature>
<evidence type="ECO:0008006" key="4">
    <source>
        <dbReference type="Google" id="ProtNLM"/>
    </source>
</evidence>
<dbReference type="Proteomes" id="UP001382935">
    <property type="component" value="Chromosome"/>
</dbReference>
<evidence type="ECO:0000313" key="3">
    <source>
        <dbReference type="Proteomes" id="UP001382935"/>
    </source>
</evidence>
<accession>A0ABZ2G2V4</accession>
<dbReference type="EMBL" id="CP145607">
    <property type="protein sequence ID" value="WWM70323.1"/>
    <property type="molecule type" value="Genomic_DNA"/>
</dbReference>
<keyword evidence="3" id="KW-1185">Reference proteome</keyword>
<proteinExistence type="predicted"/>
<reference evidence="2 3" key="1">
    <citation type="submission" date="2024-02" db="EMBL/GenBank/DDBJ databases">
        <title>Full genome sequence of Sphingomonas kaistensis.</title>
        <authorList>
            <person name="Poletto B.L."/>
            <person name="Silva G."/>
            <person name="Galante D."/>
            <person name="Campos K.R."/>
            <person name="Santos M.B.N."/>
            <person name="Sacchi C.T."/>
        </authorList>
    </citation>
    <scope>NUCLEOTIDE SEQUENCE [LARGE SCALE GENOMIC DNA]</scope>
    <source>
        <strain evidence="2 3">MA4R</strain>
    </source>
</reference>
<keyword evidence="1" id="KW-0732">Signal</keyword>
<dbReference type="RefSeq" id="WP_338502981.1">
    <property type="nucleotide sequence ID" value="NZ_CP145607.1"/>
</dbReference>
<evidence type="ECO:0000256" key="1">
    <source>
        <dbReference type="SAM" id="SignalP"/>
    </source>
</evidence>
<sequence length="117" mass="12661">MRLSLSVAASICLLGLAQAASASPLLTRDRAHARCLITQVQRIGAYTDEAASSVLAKARTKCIAYERALDGETTASRNYSDPNGSWVGTSKDELIERSERVAVEALLKARLRIARSR</sequence>